<proteinExistence type="inferred from homology"/>
<sequence>MALRDFRLPDVGEGLTEAEILQWYVAVGDVVTINQMICEIETAKAAVELPSPYAGTVTALNVNQGETVDVGTVIITIEDGVASSGASAAPAAPAEDDRNLEVPTGKPKQDAVLVGYGVKEGQTPARRARKAASGTQEELGESIVVELHDGPVVAKPPVRKLAKDLGVDIRRIRKSGNITRSDVLDAAMALHGMEQPPATTYDPHREDRIPVKGVLKEMAQAMISSAFTAPHVSVWLQVDVAKTLKAVKKLKDWEEFEGLRVSPLLIVAAAVLQATKEFPKINSSWDEANHEVIIRRYINLGFAAATPRGLLVPVIHEADGMDIPTLAKELMSLVDTAREGRTPPNRMQHGTLTITNVGVLGIDGGTPILTPGQGAILAVGQIREIPWTVKGKMKVRPICQLTLSFDHRMIDGELGSRFLARIGALLEDPSELYESDNDGDDE</sequence>
<evidence type="ECO:0000256" key="6">
    <source>
        <dbReference type="SAM" id="MobiDB-lite"/>
    </source>
</evidence>
<dbReference type="SUPFAM" id="SSF51230">
    <property type="entry name" value="Single hybrid motif"/>
    <property type="match status" value="1"/>
</dbReference>
<feature type="domain" description="Lipoyl-binding" evidence="7">
    <location>
        <begin position="3"/>
        <end position="78"/>
    </location>
</feature>
<evidence type="ECO:0000256" key="5">
    <source>
        <dbReference type="ARBA" id="ARBA00023315"/>
    </source>
</evidence>
<dbReference type="AlphaFoldDB" id="A0A6J6WIX2"/>
<keyword evidence="5" id="KW-0012">Acyltransferase</keyword>
<dbReference type="PANTHER" id="PTHR43178">
    <property type="entry name" value="DIHYDROLIPOAMIDE ACETYLTRANSFERASE COMPONENT OF PYRUVATE DEHYDROGENASE COMPLEX"/>
    <property type="match status" value="1"/>
</dbReference>
<dbReference type="EMBL" id="CAEZZQ010000117">
    <property type="protein sequence ID" value="CAB4784610.1"/>
    <property type="molecule type" value="Genomic_DNA"/>
</dbReference>
<dbReference type="InterPro" id="IPR000089">
    <property type="entry name" value="Biotin_lipoyl"/>
</dbReference>
<dbReference type="InterPro" id="IPR011053">
    <property type="entry name" value="Single_hybrid_motif"/>
</dbReference>
<dbReference type="PROSITE" id="PS50968">
    <property type="entry name" value="BIOTINYL_LIPOYL"/>
    <property type="match status" value="1"/>
</dbReference>
<evidence type="ECO:0000256" key="1">
    <source>
        <dbReference type="ARBA" id="ARBA00001938"/>
    </source>
</evidence>
<dbReference type="EMBL" id="CAFBQF010000056">
    <property type="protein sequence ID" value="CAB5052162.1"/>
    <property type="molecule type" value="Genomic_DNA"/>
</dbReference>
<dbReference type="Gene3D" id="3.30.559.10">
    <property type="entry name" value="Chloramphenicol acetyltransferase-like domain"/>
    <property type="match status" value="1"/>
</dbReference>
<evidence type="ECO:0000256" key="4">
    <source>
        <dbReference type="ARBA" id="ARBA00022823"/>
    </source>
</evidence>
<dbReference type="InterPro" id="IPR001078">
    <property type="entry name" value="2-oxoacid_DH_actylTfrase"/>
</dbReference>
<dbReference type="FunFam" id="3.30.559.10:FF:000007">
    <property type="entry name" value="Dihydrolipoamide acetyltransferase component of pyruvate dehydrogenase complex"/>
    <property type="match status" value="1"/>
</dbReference>
<feature type="domain" description="Peripheral subunit-binding (PSBD)" evidence="8">
    <location>
        <begin position="153"/>
        <end position="187"/>
    </location>
</feature>
<dbReference type="InterPro" id="IPR050743">
    <property type="entry name" value="2-oxoacid_DH_E2_comp"/>
</dbReference>
<gene>
    <name evidence="9" type="ORF">UFOPK2894_01422</name>
    <name evidence="10" type="ORF">UFOPK4295_01067</name>
</gene>
<evidence type="ECO:0000256" key="2">
    <source>
        <dbReference type="ARBA" id="ARBA00007317"/>
    </source>
</evidence>
<comment type="cofactor">
    <cofactor evidence="1">
        <name>(R)-lipoate</name>
        <dbReference type="ChEBI" id="CHEBI:83088"/>
    </cofactor>
</comment>
<dbReference type="SUPFAM" id="SSF47005">
    <property type="entry name" value="Peripheral subunit-binding domain of 2-oxo acid dehydrogenase complex"/>
    <property type="match status" value="1"/>
</dbReference>
<evidence type="ECO:0000313" key="9">
    <source>
        <dbReference type="EMBL" id="CAB4784610.1"/>
    </source>
</evidence>
<dbReference type="Pfam" id="PF02817">
    <property type="entry name" value="E3_binding"/>
    <property type="match status" value="1"/>
</dbReference>
<organism evidence="9">
    <name type="scientific">freshwater metagenome</name>
    <dbReference type="NCBI Taxonomy" id="449393"/>
    <lineage>
        <taxon>unclassified sequences</taxon>
        <taxon>metagenomes</taxon>
        <taxon>ecological metagenomes</taxon>
    </lineage>
</organism>
<feature type="region of interest" description="Disordered" evidence="6">
    <location>
        <begin position="85"/>
        <end position="105"/>
    </location>
</feature>
<dbReference type="CDD" id="cd06849">
    <property type="entry name" value="lipoyl_domain"/>
    <property type="match status" value="1"/>
</dbReference>
<comment type="similarity">
    <text evidence="2">Belongs to the 2-oxoacid dehydrogenase family.</text>
</comment>
<evidence type="ECO:0000259" key="8">
    <source>
        <dbReference type="PROSITE" id="PS51826"/>
    </source>
</evidence>
<name>A0A6J6WIX2_9ZZZZ</name>
<evidence type="ECO:0000313" key="10">
    <source>
        <dbReference type="EMBL" id="CAB5052162.1"/>
    </source>
</evidence>
<dbReference type="SUPFAM" id="SSF52777">
    <property type="entry name" value="CoA-dependent acyltransferases"/>
    <property type="match status" value="1"/>
</dbReference>
<dbReference type="Pfam" id="PF00198">
    <property type="entry name" value="2-oxoacid_dh"/>
    <property type="match status" value="1"/>
</dbReference>
<dbReference type="InterPro" id="IPR004167">
    <property type="entry name" value="PSBD"/>
</dbReference>
<dbReference type="GO" id="GO:0031405">
    <property type="term" value="F:lipoic acid binding"/>
    <property type="evidence" value="ECO:0007669"/>
    <property type="project" value="TreeGrafter"/>
</dbReference>
<reference evidence="9" key="1">
    <citation type="submission" date="2020-05" db="EMBL/GenBank/DDBJ databases">
        <authorList>
            <person name="Chiriac C."/>
            <person name="Salcher M."/>
            <person name="Ghai R."/>
            <person name="Kavagutti S V."/>
        </authorList>
    </citation>
    <scope>NUCLEOTIDE SEQUENCE</scope>
</reference>
<dbReference type="PANTHER" id="PTHR43178:SF5">
    <property type="entry name" value="LIPOAMIDE ACYLTRANSFERASE COMPONENT OF BRANCHED-CHAIN ALPHA-KETO ACID DEHYDROGENASE COMPLEX, MITOCHONDRIAL"/>
    <property type="match status" value="1"/>
</dbReference>
<evidence type="ECO:0000259" key="7">
    <source>
        <dbReference type="PROSITE" id="PS50968"/>
    </source>
</evidence>
<dbReference type="Gene3D" id="4.10.320.10">
    <property type="entry name" value="E3-binding domain"/>
    <property type="match status" value="1"/>
</dbReference>
<dbReference type="Gene3D" id="2.40.50.100">
    <property type="match status" value="1"/>
</dbReference>
<dbReference type="PROSITE" id="PS51826">
    <property type="entry name" value="PSBD"/>
    <property type="match status" value="1"/>
</dbReference>
<protein>
    <submittedName>
        <fullName evidence="9">Unannotated protein</fullName>
    </submittedName>
</protein>
<evidence type="ECO:0000256" key="3">
    <source>
        <dbReference type="ARBA" id="ARBA00022679"/>
    </source>
</evidence>
<keyword evidence="4" id="KW-0450">Lipoyl</keyword>
<accession>A0A6J6WIX2</accession>
<dbReference type="InterPro" id="IPR023213">
    <property type="entry name" value="CAT-like_dom_sf"/>
</dbReference>
<dbReference type="FunFam" id="2.40.50.100:FF:000036">
    <property type="entry name" value="Dihydrolipoamide acetyltransferase component of pyruvate dehydrogenase complex"/>
    <property type="match status" value="1"/>
</dbReference>
<dbReference type="GO" id="GO:0005737">
    <property type="term" value="C:cytoplasm"/>
    <property type="evidence" value="ECO:0007669"/>
    <property type="project" value="TreeGrafter"/>
</dbReference>
<dbReference type="GO" id="GO:0016407">
    <property type="term" value="F:acetyltransferase activity"/>
    <property type="evidence" value="ECO:0007669"/>
    <property type="project" value="TreeGrafter"/>
</dbReference>
<dbReference type="Pfam" id="PF00364">
    <property type="entry name" value="Biotin_lipoyl"/>
    <property type="match status" value="1"/>
</dbReference>
<keyword evidence="3" id="KW-0808">Transferase</keyword>
<dbReference type="InterPro" id="IPR036625">
    <property type="entry name" value="E3-bd_dom_sf"/>
</dbReference>